<evidence type="ECO:0000313" key="2">
    <source>
        <dbReference type="EMBL" id="GAI21009.1"/>
    </source>
</evidence>
<dbReference type="EMBL" id="BARV01015918">
    <property type="protein sequence ID" value="GAI21009.1"/>
    <property type="molecule type" value="Genomic_DNA"/>
</dbReference>
<comment type="caution">
    <text evidence="2">The sequence shown here is derived from an EMBL/GenBank/DDBJ whole genome shotgun (WGS) entry which is preliminary data.</text>
</comment>
<feature type="compositionally biased region" description="Basic and acidic residues" evidence="1">
    <location>
        <begin position="1"/>
        <end position="12"/>
    </location>
</feature>
<sequence length="35" mass="4370">FRYHQMKDEPKHLKANKSPQIQSYSYEKYENKQPQ</sequence>
<name>X1NQS8_9ZZZZ</name>
<proteinExistence type="predicted"/>
<protein>
    <submittedName>
        <fullName evidence="2">Uncharacterized protein</fullName>
    </submittedName>
</protein>
<feature type="non-terminal residue" evidence="2">
    <location>
        <position position="1"/>
    </location>
</feature>
<organism evidence="2">
    <name type="scientific">marine sediment metagenome</name>
    <dbReference type="NCBI Taxonomy" id="412755"/>
    <lineage>
        <taxon>unclassified sequences</taxon>
        <taxon>metagenomes</taxon>
        <taxon>ecological metagenomes</taxon>
    </lineage>
</organism>
<reference evidence="2" key="1">
    <citation type="journal article" date="2014" name="Front. Microbiol.">
        <title>High frequency of phylogenetically diverse reductive dehalogenase-homologous genes in deep subseafloor sedimentary metagenomes.</title>
        <authorList>
            <person name="Kawai M."/>
            <person name="Futagami T."/>
            <person name="Toyoda A."/>
            <person name="Takaki Y."/>
            <person name="Nishi S."/>
            <person name="Hori S."/>
            <person name="Arai W."/>
            <person name="Tsubouchi T."/>
            <person name="Morono Y."/>
            <person name="Uchiyama I."/>
            <person name="Ito T."/>
            <person name="Fujiyama A."/>
            <person name="Inagaki F."/>
            <person name="Takami H."/>
        </authorList>
    </citation>
    <scope>NUCLEOTIDE SEQUENCE</scope>
    <source>
        <strain evidence="2">Expedition CK06-06</strain>
    </source>
</reference>
<gene>
    <name evidence="2" type="ORF">S06H3_27444</name>
</gene>
<feature type="region of interest" description="Disordered" evidence="1">
    <location>
        <begin position="1"/>
        <end position="35"/>
    </location>
</feature>
<dbReference type="AlphaFoldDB" id="X1NQS8"/>
<accession>X1NQS8</accession>
<evidence type="ECO:0000256" key="1">
    <source>
        <dbReference type="SAM" id="MobiDB-lite"/>
    </source>
</evidence>